<dbReference type="FunFam" id="2.40.50.140:FF:000009">
    <property type="entry name" value="Elongation factor P"/>
    <property type="match status" value="1"/>
</dbReference>
<dbReference type="CDD" id="cd05794">
    <property type="entry name" value="S1_EF-P_repeat_2"/>
    <property type="match status" value="1"/>
</dbReference>
<evidence type="ECO:0000256" key="6">
    <source>
        <dbReference type="ARBA" id="ARBA00022917"/>
    </source>
</evidence>
<dbReference type="AlphaFoldDB" id="A0AAN1XWX5"/>
<name>A0AAN1XWX5_UNVUL</name>
<dbReference type="SUPFAM" id="SSF50104">
    <property type="entry name" value="Translation proteins SH3-like domain"/>
    <property type="match status" value="1"/>
</dbReference>
<dbReference type="InterPro" id="IPR011768">
    <property type="entry name" value="Transl_elongation_fac_P"/>
</dbReference>
<evidence type="ECO:0000256" key="10">
    <source>
        <dbReference type="RuleBase" id="RU004389"/>
    </source>
</evidence>
<dbReference type="PROSITE" id="PS01275">
    <property type="entry name" value="EFP"/>
    <property type="match status" value="1"/>
</dbReference>
<dbReference type="SMART" id="SM00841">
    <property type="entry name" value="Elong-fact-P_C"/>
    <property type="match status" value="1"/>
</dbReference>
<dbReference type="GO" id="GO:0003746">
    <property type="term" value="F:translation elongation factor activity"/>
    <property type="evidence" value="ECO:0007669"/>
    <property type="project" value="UniProtKB-UniRule"/>
</dbReference>
<evidence type="ECO:0000256" key="4">
    <source>
        <dbReference type="ARBA" id="ARBA00022490"/>
    </source>
</evidence>
<sequence length="187" mass="20898">MISSNDFRNGVTIVIDGHLWTVIEFLHVKPGKGSAFVRTRLKNVKTGATVERTFRAGEKLERATVDNREMQMLYNDADGYHFMDNESYENFTLQKDLIGDPADFLKDGMKIDVQFHDGVPIGADLPAHVELKVEETDPGFKGDTAQGTTKPAKLETGATVNVPLFVNPGDVIRIDTRDRRYIGRVQS</sequence>
<keyword evidence="4 8" id="KW-0963">Cytoplasm</keyword>
<gene>
    <name evidence="8 13" type="primary">efp</name>
    <name evidence="13" type="ORF">WPS_10730</name>
</gene>
<dbReference type="NCBIfam" id="NF001810">
    <property type="entry name" value="PRK00529.1"/>
    <property type="match status" value="1"/>
</dbReference>
<dbReference type="Pfam" id="PF08207">
    <property type="entry name" value="EFP_N"/>
    <property type="match status" value="1"/>
</dbReference>
<evidence type="ECO:0000259" key="12">
    <source>
        <dbReference type="SMART" id="SM01185"/>
    </source>
</evidence>
<dbReference type="Pfam" id="PF01132">
    <property type="entry name" value="EFP"/>
    <property type="match status" value="1"/>
</dbReference>
<dbReference type="Proteomes" id="UP001317532">
    <property type="component" value="Chromosome"/>
</dbReference>
<protein>
    <recommendedName>
        <fullName evidence="8 9">Elongation factor P</fullName>
        <shortName evidence="8">EF-P</shortName>
    </recommendedName>
</protein>
<evidence type="ECO:0000256" key="1">
    <source>
        <dbReference type="ARBA" id="ARBA00004496"/>
    </source>
</evidence>
<dbReference type="SMART" id="SM01185">
    <property type="entry name" value="EFP"/>
    <property type="match status" value="1"/>
</dbReference>
<feature type="domain" description="Elongation factor P C-terminal" evidence="11">
    <location>
        <begin position="129"/>
        <end position="184"/>
    </location>
</feature>
<dbReference type="Gene3D" id="2.40.50.140">
    <property type="entry name" value="Nucleic acid-binding proteins"/>
    <property type="match status" value="2"/>
</dbReference>
<dbReference type="CDD" id="cd04470">
    <property type="entry name" value="S1_EF-P_repeat_1"/>
    <property type="match status" value="1"/>
</dbReference>
<dbReference type="InterPro" id="IPR020599">
    <property type="entry name" value="Transl_elong_fac_P/YeiP"/>
</dbReference>
<dbReference type="FunFam" id="2.40.50.140:FF:000004">
    <property type="entry name" value="Elongation factor P"/>
    <property type="match status" value="1"/>
</dbReference>
<evidence type="ECO:0000313" key="13">
    <source>
        <dbReference type="EMBL" id="BDE05797.1"/>
    </source>
</evidence>
<dbReference type="InterPro" id="IPR014722">
    <property type="entry name" value="Rib_uL2_dom2"/>
</dbReference>
<feature type="domain" description="Translation elongation factor P/YeiP central" evidence="12">
    <location>
        <begin position="67"/>
        <end position="121"/>
    </location>
</feature>
<dbReference type="Pfam" id="PF09285">
    <property type="entry name" value="Elong-fact-P_C"/>
    <property type="match status" value="1"/>
</dbReference>
<dbReference type="InterPro" id="IPR013852">
    <property type="entry name" value="Transl_elong_P/YeiP_CS"/>
</dbReference>
<evidence type="ECO:0000256" key="5">
    <source>
        <dbReference type="ARBA" id="ARBA00022768"/>
    </source>
</evidence>
<dbReference type="InterPro" id="IPR015365">
    <property type="entry name" value="Elong-fact-P_C"/>
</dbReference>
<dbReference type="EMBL" id="AP025523">
    <property type="protein sequence ID" value="BDE05797.1"/>
    <property type="molecule type" value="Genomic_DNA"/>
</dbReference>
<comment type="similarity">
    <text evidence="3 8 10">Belongs to the elongation factor P family.</text>
</comment>
<comment type="pathway">
    <text evidence="2 8">Protein biosynthesis; polypeptide chain elongation.</text>
</comment>
<keyword evidence="6 8" id="KW-0648">Protein biosynthesis</keyword>
<evidence type="ECO:0000256" key="2">
    <source>
        <dbReference type="ARBA" id="ARBA00004815"/>
    </source>
</evidence>
<proteinExistence type="inferred from homology"/>
<dbReference type="NCBIfam" id="TIGR00038">
    <property type="entry name" value="efp"/>
    <property type="match status" value="1"/>
</dbReference>
<reference evidence="13 14" key="1">
    <citation type="journal article" date="2022" name="ISME Commun">
        <title>Vulcanimicrobium alpinus gen. nov. sp. nov., the first cultivated representative of the candidate phylum 'Eremiobacterota', is a metabolically versatile aerobic anoxygenic phototroph.</title>
        <authorList>
            <person name="Yabe S."/>
            <person name="Muto K."/>
            <person name="Abe K."/>
            <person name="Yokota A."/>
            <person name="Staudigel H."/>
            <person name="Tebo B.M."/>
        </authorList>
    </citation>
    <scope>NUCLEOTIDE SEQUENCE [LARGE SCALE GENOMIC DNA]</scope>
    <source>
        <strain evidence="13 14">WC8-2</strain>
    </source>
</reference>
<organism evidence="13 14">
    <name type="scientific">Vulcanimicrobium alpinum</name>
    <dbReference type="NCBI Taxonomy" id="3016050"/>
    <lineage>
        <taxon>Bacteria</taxon>
        <taxon>Bacillati</taxon>
        <taxon>Vulcanimicrobiota</taxon>
        <taxon>Vulcanimicrobiia</taxon>
        <taxon>Vulcanimicrobiales</taxon>
        <taxon>Vulcanimicrobiaceae</taxon>
        <taxon>Vulcanimicrobium</taxon>
    </lineage>
</organism>
<dbReference type="FunFam" id="2.30.30.30:FF:000003">
    <property type="entry name" value="Elongation factor P"/>
    <property type="match status" value="1"/>
</dbReference>
<accession>A0AAN1XWX5</accession>
<dbReference type="GO" id="GO:0043043">
    <property type="term" value="P:peptide biosynthetic process"/>
    <property type="evidence" value="ECO:0007669"/>
    <property type="project" value="InterPro"/>
</dbReference>
<evidence type="ECO:0000256" key="8">
    <source>
        <dbReference type="HAMAP-Rule" id="MF_00141"/>
    </source>
</evidence>
<keyword evidence="5 8" id="KW-0251">Elongation factor</keyword>
<dbReference type="InterPro" id="IPR008991">
    <property type="entry name" value="Translation_prot_SH3-like_sf"/>
</dbReference>
<evidence type="ECO:0000313" key="14">
    <source>
        <dbReference type="Proteomes" id="UP001317532"/>
    </source>
</evidence>
<comment type="function">
    <text evidence="7 8">Involved in peptide bond synthesis. Stimulates efficient translation and peptide-bond synthesis on native or reconstituted 70S ribosomes in vitro. Probably functions indirectly by altering the affinity of the ribosome for aminoacyl-tRNA, thus increasing their reactivity as acceptors for peptidyl transferase.</text>
</comment>
<dbReference type="GO" id="GO:0005829">
    <property type="term" value="C:cytosol"/>
    <property type="evidence" value="ECO:0007669"/>
    <property type="project" value="UniProtKB-ARBA"/>
</dbReference>
<dbReference type="PANTHER" id="PTHR30053:SF12">
    <property type="entry name" value="ELONGATION FACTOR P (EF-P) FAMILY PROTEIN"/>
    <property type="match status" value="1"/>
</dbReference>
<dbReference type="Gene3D" id="2.30.30.30">
    <property type="match status" value="1"/>
</dbReference>
<evidence type="ECO:0000256" key="7">
    <source>
        <dbReference type="ARBA" id="ARBA00025469"/>
    </source>
</evidence>
<dbReference type="KEGG" id="vab:WPS_10730"/>
<comment type="subcellular location">
    <subcellularLocation>
        <location evidence="1 8">Cytoplasm</location>
    </subcellularLocation>
</comment>
<dbReference type="HAMAP" id="MF_00141">
    <property type="entry name" value="EF_P"/>
    <property type="match status" value="1"/>
</dbReference>
<evidence type="ECO:0000256" key="3">
    <source>
        <dbReference type="ARBA" id="ARBA00009479"/>
    </source>
</evidence>
<keyword evidence="14" id="KW-1185">Reference proteome</keyword>
<evidence type="ECO:0000259" key="11">
    <source>
        <dbReference type="SMART" id="SM00841"/>
    </source>
</evidence>
<evidence type="ECO:0000256" key="9">
    <source>
        <dbReference type="NCBIfam" id="TIGR00038"/>
    </source>
</evidence>
<dbReference type="SUPFAM" id="SSF50249">
    <property type="entry name" value="Nucleic acid-binding proteins"/>
    <property type="match status" value="2"/>
</dbReference>
<dbReference type="InterPro" id="IPR012340">
    <property type="entry name" value="NA-bd_OB-fold"/>
</dbReference>
<dbReference type="PIRSF" id="PIRSF005901">
    <property type="entry name" value="EF-P"/>
    <property type="match status" value="1"/>
</dbReference>
<dbReference type="InterPro" id="IPR001059">
    <property type="entry name" value="Transl_elong_P/YeiP_cen"/>
</dbReference>
<dbReference type="PANTHER" id="PTHR30053">
    <property type="entry name" value="ELONGATION FACTOR P"/>
    <property type="match status" value="1"/>
</dbReference>
<dbReference type="RefSeq" id="WP_317996819.1">
    <property type="nucleotide sequence ID" value="NZ_AP025523.1"/>
</dbReference>
<dbReference type="InterPro" id="IPR013185">
    <property type="entry name" value="Transl_elong_KOW-like"/>
</dbReference>